<dbReference type="InterPro" id="IPR003410">
    <property type="entry name" value="HYR_dom"/>
</dbReference>
<dbReference type="RefSeq" id="WP_154918673.1">
    <property type="nucleotide sequence ID" value="NZ_VUOE01000002.1"/>
</dbReference>
<evidence type="ECO:0000256" key="1">
    <source>
        <dbReference type="ARBA" id="ARBA00022729"/>
    </source>
</evidence>
<dbReference type="Proteomes" id="UP000323188">
    <property type="component" value="Unassembled WGS sequence"/>
</dbReference>
<dbReference type="Gene3D" id="2.60.40.10">
    <property type="entry name" value="Immunoglobulins"/>
    <property type="match status" value="1"/>
</dbReference>
<keyword evidence="1 3" id="KW-0732">Signal</keyword>
<keyword evidence="2" id="KW-0677">Repeat</keyword>
<dbReference type="Pfam" id="PF18962">
    <property type="entry name" value="Por_Secre_tail"/>
    <property type="match status" value="1"/>
</dbReference>
<feature type="chain" id="PRO_5023020389" evidence="3">
    <location>
        <begin position="23"/>
        <end position="3896"/>
    </location>
</feature>
<dbReference type="NCBIfam" id="TIGR04183">
    <property type="entry name" value="Por_Secre_tail"/>
    <property type="match status" value="1"/>
</dbReference>
<evidence type="ECO:0000256" key="2">
    <source>
        <dbReference type="ARBA" id="ARBA00022737"/>
    </source>
</evidence>
<dbReference type="EMBL" id="VUOE01000002">
    <property type="protein sequence ID" value="KAA2216533.1"/>
    <property type="molecule type" value="Genomic_DNA"/>
</dbReference>
<dbReference type="Pfam" id="PF13573">
    <property type="entry name" value="SprB"/>
    <property type="match status" value="2"/>
</dbReference>
<organism evidence="7 8">
    <name type="scientific">Maribacter flavus</name>
    <dbReference type="NCBI Taxonomy" id="1658664"/>
    <lineage>
        <taxon>Bacteria</taxon>
        <taxon>Pseudomonadati</taxon>
        <taxon>Bacteroidota</taxon>
        <taxon>Flavobacteriia</taxon>
        <taxon>Flavobacteriales</taxon>
        <taxon>Flavobacteriaceae</taxon>
        <taxon>Maribacter</taxon>
    </lineage>
</organism>
<reference evidence="7 8" key="1">
    <citation type="submission" date="2019-09" db="EMBL/GenBank/DDBJ databases">
        <authorList>
            <person name="Khan S.A."/>
            <person name="Jeon C.O."/>
            <person name="Chun B.H."/>
            <person name="Jeong S.E."/>
        </authorList>
    </citation>
    <scope>NUCLEOTIDE SEQUENCE [LARGE SCALE GENOMIC DNA]</scope>
    <source>
        <strain evidence="7 8">KCTC 42508</strain>
    </source>
</reference>
<proteinExistence type="predicted"/>
<gene>
    <name evidence="7" type="ORF">F0361_11040</name>
</gene>
<dbReference type="PROSITE" id="PS51841">
    <property type="entry name" value="LTD"/>
    <property type="match status" value="1"/>
</dbReference>
<dbReference type="InterPro" id="IPR032812">
    <property type="entry name" value="SbsA_Ig"/>
</dbReference>
<dbReference type="Gene3D" id="2.60.40.740">
    <property type="match status" value="4"/>
</dbReference>
<dbReference type="InterPro" id="IPR005046">
    <property type="entry name" value="DUF285"/>
</dbReference>
<comment type="caution">
    <text evidence="7">The sequence shown here is derived from an EMBL/GenBank/DDBJ whole genome shotgun (WGS) entry which is preliminary data.</text>
</comment>
<evidence type="ECO:0000313" key="7">
    <source>
        <dbReference type="EMBL" id="KAA2216533.1"/>
    </source>
</evidence>
<sequence length="3896" mass="413843">MKKQLHFLTLLFFTFCFLPVCSQDAFITTWQTTTSNESITVPTFPGETYDYSIDWGDGMVETNQTGDATHSYAVPGTQTISITGEFPRIYFNREGDRRKILEVNQWGDISWTSMENAFYGCDLLDVTATDTPNLEFVTSLEAMFRSCTQLVGNPSFGLWDITNITNISFLFGNAHVFNINIENWNVSNVTTLERTFAGAFTFNQPLNAWDVSKVENLNATFGSAYSFNQPLDNWDVSKVTTAIETFQISSFNQDISSWDVSNIGNFSGMFQAIGAFDQDLSKWDISSATSMDLMFETSGLGDDNYDKILMGWGKLDLGETQIPSNIIFHGGDAQYCGSEAKRQELIDNFGWTITDGGKLPDCVTIDYANAFITTWQPSPGTGVITIPTAGNETYNYSVDWGDGTVEYGFTGDASHTYTDLSRTYDVSITGQFPRIFFNTTVFNPNRFNIRDVKQWGATEWTSFERAFIGCEFLDVSATDAPNLSQVTDLTNMFQLCKNLIGNPAFNSWDVSNIKYTRGMFDGAESFNQNIGAWNVSEVISMARMFSGASSFNQPIGNWVIDKVRVMDRMFAGASAFNQPLNNWNVGQVVGMDLMFFNAFSFNQPLDNWNVSGVFNMNAMFSGATSFNQPIGNWDVGNVEKMNNMFEGAIAFDQDISSWNIGRLTPEFDFDPFTGLPDGPDQGSAADMFINAGLSVANYDALLLGWSTLDTDAGETQIPQNITLNAGNSQFCASESQRQELIDNFGWTIMDGGKSLDCVTIDFTNAFITTWQTTAANEEISIPVYPNQTYNYSIDWGDGTIEQNLTGQAFHTYATPGNHRVSIIGTFPGINLAPFGAFRLKIIEVNQWGNIQWSRMDSSYRNCSNLDVVATDVPDLSGVTNVSNMFAFCQNLQGTSAFGNWDVSNIQSMEGMFYDARLFNQNLNNWNVGQVRNMSEIFRSAEAFNQPLNNWNVGLVTNMTKAFARATSFNQPLDSWDVRNVTSMNGMFANASAFNQNLANWDISSLASDYAVPREIDPGAPDLGSAAEMFIGSGLSSENYDALLLGWGTLDTDSGETQIPFDISLNGGSTTYCVSATVRQNLIDNFSWIVWDGGEACPESEAILEPDGTLSITDSNGGDSDDEYSLSINGDNLVFSSNSTIAISGPGVVQVNANTVQIPLSGITNGLTLDGGGGANTLNLDTSLALLGVGNGLTLNNLNVQLTGSGDLQLNALNVTGGDFDTNGLTTVVTTEANFFGDATLSGTGTINGVVNMNVDSNLAPGTSPGILNFGDLTLDNNNNNFEVNGPTPGTEHDQIVVTGTVTIASGTTLNLIGGYVNTNGDEIILIDNDGTDAVTGTFSGFPEGAAANFGGFNGTISYVGGDGNDVSLIGTLDGTAPAAITFNPASQTSLLPVDQVFTLTFDELIQITDTNGAITIFNLLPNGGTVTVDVLTVANGGIQFTDDGSVSTLTLTPTENLPGNKVLTFDIPSGLFEDLAGNPWGGISGFGSTWQVTTALGDTPCTSGNVDLEITFDDWPNETSWELRDQAGNLVDESPDYSSQQVGSTVVEQFTNLADGIYTFTIFDQFGDGICCGAGQGSFTVSKNGIELFSGAHFLTELSFQFCIDASIDAEPPVITCPTDIVADAGANCTVNVTLTDPTATDNVATSFTYAGVRSDGLALSDPFFVGETTITWTATDEAGNVSEACTQNVSITGTGDCWFDIGPEITGQNAVDNVGSGVSINSDGTVAAYVSPNANGSGNVGEVTILERSGNTWVPKGNTVLGGQNGRFSSGVDLNDAGNRLAASQDLGKVKVYEFTGSNWQQLGAEIPAAGTAFVQKVDFDSAGNRLAVGYAGANDENGLAVVYELQGGQWLQLGQSLTGNTDDYFGRDVSLNSDGNILAVGAYQLQTTTTPGREGLVRTFNLVNGSWSQLGSDIVGDNIDDFFGISVSLNDTGKRLVVGANAGDYAKVFEFENDAWSQLGNTIPAESNDFEQPGYQVDINGFGDLVLIGDFFQPTRVFQWSNNQWQRLGQPIYVQAGQDVAMNKEGDVIILGGPEADSQKGKVVIYEYTGALVETQIALNANGALTILDTNGGDTNDNFTLSLNGGNLRISNSASINISGSGVVQIDPNTVEIPLASITNGISLDGAAGANTLLIDSAFNLTGPDNGLTLSNIDVTFADGTDIQLNALQVNNGSFDTTGSVITIDTSANFDAASTLSGTGTIVGVVNMNVDSNLAPGVSPGILNTGDLTLDNNNNNFEVDGPTPGTEHDQIVVTGTVTIVTGTTLNLLNGYANGANAEIVLIQNDGTDPINGTFDNFAEGASVSFGDFNGIISYAGGDGNDISLKSASSNLIPLIITEIMYNPSSPEDDWEWMEIYNSGTTDLDISGFVIDDNNGSAHSSANIASGIVPAGKSVILYNSDDISESEFLAAWGNVDLVPVTNWSAMSLNNTGDTIGIWDSFASYSGNNVTQANVIEQVTYKTTGWPADNNSSSVYLTDLTADNTVGSNWALSSDGGVTPLFGGYTSILAGGNSGADVGSPGLPEVMDTTPPTAVCQDITVELDGNGTATVSVSDVDNGSSDNVAIAAIGITRNVVRDYDQNVVPDAIFGSGNANGGFTVNQAGTVELGLRAKVRYPVPQNTFNSNGDGTYGHLAGAGSPASRALWNFEWSVNTDPMGSTGTKLDGLTYEMGMDFDPSIGSDYFVFDPINQPVADHAIGDNATANGGGTVATDAAGYAALLAGNNVAQNSWNLDFFNELAGKAFDPTVDGTYDIYLKAMDATGAVVGETQITVIVGNGGGVGALPQSIDFTEADLGANTVLLTVVDAAGNVSICTAKVTVESACEVTINTQLEDVASCEGENINFEVSATGTASLRYQWEVSMDDGATWTLMMVQNSNSVTLNDISMDQDGNQYRVIVTSDNETPGDETDNCSVTSEVATLTVNPAPEVEITGKDSYCHDGNGVELDAGAGFTSYLWSPGGQTTRTITALEGSYTVTVTNEFGCESTSEAFIVTNNEPLTCSIEQDILTTDHLTEDGVATVTPIGGKAPFTYLWDNGETTQTATTLTYGMHSVTITDANGCATMCQIDIAKELYCWVNLIQNVSEYGGQDGAARVSGNGGYRPFTFKWDDGSTEQTNNSLTAGIHTVTITDAKGATSQCSITIMEPTGSVCDKFTSDVEQVKLTTDHLTEDGVATVTPYGGTAPYTYYWDNGETTQTATTLPYGMHSVTVTDANGCESVSYIDIAKELYCWVNLIQNVSEYGGQDGAARVSGNGGYRPFTFKWDDGSTEATNRSLTAGMYTVTITDAKGATSQCSITITQPGQEICDGVDNDGDGRVDEGFDADGDGIADCFDDCDDRLDSDQDGVPDCLDICPNGDDTKDSDGDGVPDTCDVEECDGLDNDGDGKVDEGFDADMDGIADCFDDCDDNLDSDQDGVPDCSDKCPGYDDNLDSDGDGTPDCMDDCDDTVDTDGDGIVDCDDQEMDSPCPDNVDANGVSMDTDADGVPDCLDKCPGYDDSLDSDGDGIPDGCDVEECDGVDNDGDGDIDEDVILPTVEFVAFGEIRIDAGIQYNLSGGSPDGGIYSGPGVTDNGDGTYTFDPVAAGLGEHTLTYIYTNGNGCSNSATDVVNVLEAVPFTVLINEFQPNPSGNDPSTQMIELKGPAGQSFAGWIVILDSDSGNASGGVNDVKQISGTFDANGLLTVSIPDVENPSFTLILTDNYQDGIDDFDSDNDGQLDSDISNLGNVLDAIGVPDATGDENFLFGTQLGGDDFKFTGAEPMLVFRDSNTNAWYAINDHTDGMVYDLDSNPYTFSSFSGNLEGPTFGMVNPYLLTTARTFQMELWPNPTVEILNLEVPKASGIIRFDLYDISGKLVKSVPGNSWNLQQIDVRSLESGVYIIRANGGSSNNIIKKFIKR</sequence>
<dbReference type="PROSITE" id="PS50825">
    <property type="entry name" value="HYR"/>
    <property type="match status" value="1"/>
</dbReference>
<dbReference type="Pfam" id="PF13205">
    <property type="entry name" value="Big_5"/>
    <property type="match status" value="1"/>
</dbReference>
<dbReference type="InterPro" id="IPR013783">
    <property type="entry name" value="Ig-like_fold"/>
</dbReference>
<evidence type="ECO:0000313" key="8">
    <source>
        <dbReference type="Proteomes" id="UP000323188"/>
    </source>
</evidence>
<dbReference type="InterPro" id="IPR011043">
    <property type="entry name" value="Gal_Oxase/kelch_b-propeller"/>
</dbReference>
<evidence type="ECO:0000256" key="3">
    <source>
        <dbReference type="SAM" id="SignalP"/>
    </source>
</evidence>
<dbReference type="Pfam" id="PF00932">
    <property type="entry name" value="LTD"/>
    <property type="match status" value="1"/>
</dbReference>
<accession>A0A5B2TR28</accession>
<feature type="domain" description="PKD" evidence="4">
    <location>
        <begin position="46"/>
        <end position="83"/>
    </location>
</feature>
<feature type="domain" description="HYR" evidence="5">
    <location>
        <begin position="1608"/>
        <end position="1694"/>
    </location>
</feature>
<dbReference type="SUPFAM" id="SSF50965">
    <property type="entry name" value="Galactose oxidase, central domain"/>
    <property type="match status" value="1"/>
</dbReference>
<dbReference type="InterPro" id="IPR025667">
    <property type="entry name" value="SprB_repeat"/>
</dbReference>
<evidence type="ECO:0000259" key="4">
    <source>
        <dbReference type="PROSITE" id="PS50093"/>
    </source>
</evidence>
<evidence type="ECO:0000259" key="6">
    <source>
        <dbReference type="PROSITE" id="PS51841"/>
    </source>
</evidence>
<name>A0A5B2TR28_9FLAO</name>
<dbReference type="PROSITE" id="PS50093">
    <property type="entry name" value="PKD"/>
    <property type="match status" value="1"/>
</dbReference>
<evidence type="ECO:0000259" key="5">
    <source>
        <dbReference type="PROSITE" id="PS50825"/>
    </source>
</evidence>
<dbReference type="Pfam" id="PF02494">
    <property type="entry name" value="HYR"/>
    <property type="match status" value="1"/>
</dbReference>
<dbReference type="Pfam" id="PF03382">
    <property type="entry name" value="DUF285"/>
    <property type="match status" value="3"/>
</dbReference>
<dbReference type="InterPro" id="IPR001322">
    <property type="entry name" value="Lamin_tail_dom"/>
</dbReference>
<dbReference type="InterPro" id="IPR000601">
    <property type="entry name" value="PKD_dom"/>
</dbReference>
<feature type="domain" description="LTD" evidence="6">
    <location>
        <begin position="2322"/>
        <end position="2534"/>
    </location>
</feature>
<feature type="signal peptide" evidence="3">
    <location>
        <begin position="1"/>
        <end position="22"/>
    </location>
</feature>
<protein>
    <submittedName>
        <fullName evidence="7">BspA family leucine-rich repeat surface protein</fullName>
    </submittedName>
</protein>
<dbReference type="InterPro" id="IPR026444">
    <property type="entry name" value="Secre_tail"/>
</dbReference>